<dbReference type="NCBIfam" id="TIGR04056">
    <property type="entry name" value="OMP_RagA_SusC"/>
    <property type="match status" value="1"/>
</dbReference>
<keyword evidence="14" id="KW-1185">Reference proteome</keyword>
<dbReference type="Pfam" id="PF07715">
    <property type="entry name" value="Plug"/>
    <property type="match status" value="1"/>
</dbReference>
<dbReference type="Gene3D" id="2.60.40.1120">
    <property type="entry name" value="Carboxypeptidase-like, regulatory domain"/>
    <property type="match status" value="1"/>
</dbReference>
<proteinExistence type="inferred from homology"/>
<dbReference type="Gene3D" id="2.40.170.20">
    <property type="entry name" value="TonB-dependent receptor, beta-barrel domain"/>
    <property type="match status" value="1"/>
</dbReference>
<feature type="domain" description="TonB-dependent receptor-like beta-barrel" evidence="11">
    <location>
        <begin position="443"/>
        <end position="972"/>
    </location>
</feature>
<keyword evidence="5 9" id="KW-0798">TonB box</keyword>
<keyword evidence="7 8" id="KW-0998">Cell outer membrane</keyword>
<evidence type="ECO:0000256" key="2">
    <source>
        <dbReference type="ARBA" id="ARBA00022448"/>
    </source>
</evidence>
<keyword evidence="10" id="KW-0732">Signal</keyword>
<dbReference type="GO" id="GO:0009279">
    <property type="term" value="C:cell outer membrane"/>
    <property type="evidence" value="ECO:0007669"/>
    <property type="project" value="UniProtKB-SubCell"/>
</dbReference>
<evidence type="ECO:0000256" key="3">
    <source>
        <dbReference type="ARBA" id="ARBA00022452"/>
    </source>
</evidence>
<dbReference type="AlphaFoldDB" id="A0A3P1CXG0"/>
<feature type="domain" description="TonB-dependent receptor plug" evidence="12">
    <location>
        <begin position="154"/>
        <end position="261"/>
    </location>
</feature>
<dbReference type="InterPro" id="IPR012910">
    <property type="entry name" value="Plug_dom"/>
</dbReference>
<dbReference type="InterPro" id="IPR036942">
    <property type="entry name" value="Beta-barrel_TonB_sf"/>
</dbReference>
<evidence type="ECO:0000256" key="8">
    <source>
        <dbReference type="PROSITE-ProRule" id="PRU01360"/>
    </source>
</evidence>
<dbReference type="Pfam" id="PF13715">
    <property type="entry name" value="CarbopepD_reg_2"/>
    <property type="match status" value="1"/>
</dbReference>
<feature type="signal peptide" evidence="10">
    <location>
        <begin position="1"/>
        <end position="45"/>
    </location>
</feature>
<dbReference type="Proteomes" id="UP000274271">
    <property type="component" value="Unassembled WGS sequence"/>
</dbReference>
<keyword evidence="4 8" id="KW-0812">Transmembrane</keyword>
<dbReference type="InterPro" id="IPR037066">
    <property type="entry name" value="Plug_dom_sf"/>
</dbReference>
<dbReference type="InterPro" id="IPR000531">
    <property type="entry name" value="Beta-barrel_TonB"/>
</dbReference>
<dbReference type="InterPro" id="IPR023997">
    <property type="entry name" value="TonB-dep_OMP_SusC/RagA_CS"/>
</dbReference>
<keyword evidence="2 8" id="KW-0813">Transport</keyword>
<keyword evidence="3 8" id="KW-1134">Transmembrane beta strand</keyword>
<evidence type="ECO:0000256" key="10">
    <source>
        <dbReference type="SAM" id="SignalP"/>
    </source>
</evidence>
<dbReference type="PROSITE" id="PS52016">
    <property type="entry name" value="TONB_DEPENDENT_REC_3"/>
    <property type="match status" value="1"/>
</dbReference>
<feature type="chain" id="PRO_5018054822" evidence="10">
    <location>
        <begin position="46"/>
        <end position="1014"/>
    </location>
</feature>
<evidence type="ECO:0000256" key="4">
    <source>
        <dbReference type="ARBA" id="ARBA00022692"/>
    </source>
</evidence>
<evidence type="ECO:0000256" key="7">
    <source>
        <dbReference type="ARBA" id="ARBA00023237"/>
    </source>
</evidence>
<evidence type="ECO:0000256" key="6">
    <source>
        <dbReference type="ARBA" id="ARBA00023136"/>
    </source>
</evidence>
<organism evidence="13 14">
    <name type="scientific">Larkinella knui</name>
    <dbReference type="NCBI Taxonomy" id="2025310"/>
    <lineage>
        <taxon>Bacteria</taxon>
        <taxon>Pseudomonadati</taxon>
        <taxon>Bacteroidota</taxon>
        <taxon>Cytophagia</taxon>
        <taxon>Cytophagales</taxon>
        <taxon>Spirosomataceae</taxon>
        <taxon>Larkinella</taxon>
    </lineage>
</organism>
<dbReference type="InterPro" id="IPR039426">
    <property type="entry name" value="TonB-dep_rcpt-like"/>
</dbReference>
<dbReference type="InterPro" id="IPR023996">
    <property type="entry name" value="TonB-dep_OMP_SusC/RagA"/>
</dbReference>
<dbReference type="OrthoDB" id="9768177at2"/>
<sequence>MQSKPYEPIKNQTPFQMMPPILRKPFRPAGWAALALLCAGLPAQATILPGKGGSATHAQAAQVTVTGKITDEKNQPLPGATVIAKGTTAGTATNASGEYSITVAGPQSVLIFSYVGYLSQEVSVGSKPVINIQLAPDLKQLSEVVVTGYGSLSKREVTSSIASIKPEDFNRGVVVSPAQLLQGKVAGLNITRSGDPNGTPSVTLRGPSTLREGAAQQPFYVIDGVPDASIDLIPPDDIVSIDVLRDASATAIYGARAANGVIIVTTKRAKAGQSQLTYSGYTALEQVSNRIDVLTGDEIRSYLKANGKTLAPADEDNVNTDWQKEVMRSPVSHSHTISFQGGSNNTLYGASVNYLDNPGVLRGSSRERTIIRANVQHSAFNNRLRLDLSVGNTFNTAKTIPSGVYENMVRYLPTVNVRNPDGTFKENFGRGNSNPVSLIESITENRKTKTFMANGKIQAEILPNLFYNANLAIQDEQINYNYYANRYAQGALTTGGIAIRSAYANTKKIIESYFNYDKQFGNHDLKLLAGYSWQQDRQGDGFQTSTRGFVSDALLYNNLGLSSPPLGFVSDFGNTVIKTLRLISYYGRINYQYNEKYQLQASVRRDGSSAFGKNNQWGLFPTVSAGWQISKEPFMANVTAVSDLKLRVGYGVTGNSLGFDPFVSILRYGSTGRFYYNGSYINGVGPTQNENPDLKWEKTAMLNVGLDFGILKGRVSGTLEYYDKLTSDLIWTYPVSTTQYFVSTLTANAGKMSNKGVELSLSATPIKTGRFTWRSSLNLAHNVNKITTLSNDKFTLNFIRTAFVGGRGQSGNSSQIVKEGLPIGTFNLWQYAGKNEKGISQFRKADGTLTTSPTSDDFVIGGSAQPKLIYGWNNSFTVANFDLNIFVRGVTGNKILNASLAQLNGPSDANSYNQARIVLDEPFADINSYLVSNRYLESGSYLRLDNATLGYTIKTGAPAIRNLRVYVTASNLFVITKYRGIDPEMNLGGITPGIDNNNFYPKTRSFVLGANITF</sequence>
<comment type="similarity">
    <text evidence="8 9">Belongs to the TonB-dependent receptor family.</text>
</comment>
<evidence type="ECO:0000313" key="14">
    <source>
        <dbReference type="Proteomes" id="UP000274271"/>
    </source>
</evidence>
<keyword evidence="6 8" id="KW-0472">Membrane</keyword>
<dbReference type="NCBIfam" id="TIGR04057">
    <property type="entry name" value="SusC_RagA_signa"/>
    <property type="match status" value="1"/>
</dbReference>
<comment type="caution">
    <text evidence="13">The sequence shown here is derived from an EMBL/GenBank/DDBJ whole genome shotgun (WGS) entry which is preliminary data.</text>
</comment>
<keyword evidence="13" id="KW-0675">Receptor</keyword>
<comment type="subcellular location">
    <subcellularLocation>
        <location evidence="1 8">Cell outer membrane</location>
        <topology evidence="1 8">Multi-pass membrane protein</topology>
    </subcellularLocation>
</comment>
<reference evidence="13 14" key="1">
    <citation type="submission" date="2018-11" db="EMBL/GenBank/DDBJ databases">
        <authorList>
            <person name="Zhou Z."/>
            <person name="Wang G."/>
        </authorList>
    </citation>
    <scope>NUCLEOTIDE SEQUENCE [LARGE SCALE GENOMIC DNA]</scope>
    <source>
        <strain evidence="13 14">KCTC42998</strain>
    </source>
</reference>
<dbReference type="InterPro" id="IPR008969">
    <property type="entry name" value="CarboxyPept-like_regulatory"/>
</dbReference>
<gene>
    <name evidence="13" type="ORF">EHT87_06490</name>
</gene>
<dbReference type="Pfam" id="PF00593">
    <property type="entry name" value="TonB_dep_Rec_b-barrel"/>
    <property type="match status" value="1"/>
</dbReference>
<evidence type="ECO:0000259" key="12">
    <source>
        <dbReference type="Pfam" id="PF07715"/>
    </source>
</evidence>
<dbReference type="EMBL" id="RQJP01000001">
    <property type="protein sequence ID" value="RRB17919.1"/>
    <property type="molecule type" value="Genomic_DNA"/>
</dbReference>
<evidence type="ECO:0000256" key="5">
    <source>
        <dbReference type="ARBA" id="ARBA00023077"/>
    </source>
</evidence>
<accession>A0A3P1CXG0</accession>
<dbReference type="SUPFAM" id="SSF49464">
    <property type="entry name" value="Carboxypeptidase regulatory domain-like"/>
    <property type="match status" value="1"/>
</dbReference>
<protein>
    <submittedName>
        <fullName evidence="13">TonB-dependent receptor</fullName>
    </submittedName>
</protein>
<name>A0A3P1CXG0_9BACT</name>
<evidence type="ECO:0000313" key="13">
    <source>
        <dbReference type="EMBL" id="RRB17919.1"/>
    </source>
</evidence>
<dbReference type="Gene3D" id="2.170.130.10">
    <property type="entry name" value="TonB-dependent receptor, plug domain"/>
    <property type="match status" value="1"/>
</dbReference>
<dbReference type="SUPFAM" id="SSF56935">
    <property type="entry name" value="Porins"/>
    <property type="match status" value="1"/>
</dbReference>
<evidence type="ECO:0000256" key="9">
    <source>
        <dbReference type="RuleBase" id="RU003357"/>
    </source>
</evidence>
<evidence type="ECO:0000259" key="11">
    <source>
        <dbReference type="Pfam" id="PF00593"/>
    </source>
</evidence>
<evidence type="ECO:0000256" key="1">
    <source>
        <dbReference type="ARBA" id="ARBA00004571"/>
    </source>
</evidence>